<keyword evidence="1" id="KW-0963">Cytoplasm</keyword>
<keyword evidence="5" id="KW-0732">Signal</keyword>
<protein>
    <submittedName>
        <fullName evidence="7">Translation initiation factor 3, subunit h (EIF-3h)</fullName>
    </submittedName>
</protein>
<dbReference type="InterPro" id="IPR027524">
    <property type="entry name" value="eIF3h"/>
</dbReference>
<dbReference type="GO" id="GO:0003743">
    <property type="term" value="F:translation initiation factor activity"/>
    <property type="evidence" value="ECO:0007669"/>
    <property type="project" value="UniProtKB-KW"/>
</dbReference>
<dbReference type="Pfam" id="PF01398">
    <property type="entry name" value="JAB"/>
    <property type="match status" value="1"/>
</dbReference>
<proteinExistence type="predicted"/>
<evidence type="ECO:0000256" key="5">
    <source>
        <dbReference type="SAM" id="SignalP"/>
    </source>
</evidence>
<dbReference type="InterPro" id="IPR000555">
    <property type="entry name" value="JAMM/MPN+_dom"/>
</dbReference>
<dbReference type="InterPro" id="IPR050242">
    <property type="entry name" value="JAMM_MPN+_peptidase_M67A"/>
</dbReference>
<organism evidence="7">
    <name type="scientific">Phaffia rhodozyma</name>
    <name type="common">Yeast</name>
    <name type="synonym">Xanthophyllomyces dendrorhous</name>
    <dbReference type="NCBI Taxonomy" id="264483"/>
    <lineage>
        <taxon>Eukaryota</taxon>
        <taxon>Fungi</taxon>
        <taxon>Dikarya</taxon>
        <taxon>Basidiomycota</taxon>
        <taxon>Agaricomycotina</taxon>
        <taxon>Tremellomycetes</taxon>
        <taxon>Cystofilobasidiales</taxon>
        <taxon>Mrakiaceae</taxon>
        <taxon>Phaffia</taxon>
    </lineage>
</organism>
<dbReference type="EMBL" id="LN483166">
    <property type="protein sequence ID" value="CED84402.1"/>
    <property type="molecule type" value="Genomic_DNA"/>
</dbReference>
<dbReference type="PANTHER" id="PTHR10410">
    <property type="entry name" value="EUKARYOTIC TRANSLATION INITIATION FACTOR 3 -RELATED"/>
    <property type="match status" value="1"/>
</dbReference>
<feature type="region of interest" description="Disordered" evidence="4">
    <location>
        <begin position="22"/>
        <end position="44"/>
    </location>
</feature>
<reference evidence="7" key="1">
    <citation type="submission" date="2014-08" db="EMBL/GenBank/DDBJ databases">
        <authorList>
            <person name="Sharma Rahul"/>
            <person name="Thines Marco"/>
        </authorList>
    </citation>
    <scope>NUCLEOTIDE SEQUENCE</scope>
</reference>
<dbReference type="AlphaFoldDB" id="A0A0F7SQB4"/>
<feature type="chain" id="PRO_5002522056" evidence="5">
    <location>
        <begin position="21"/>
        <end position="382"/>
    </location>
</feature>
<feature type="compositionally biased region" description="Basic and acidic residues" evidence="4">
    <location>
        <begin position="114"/>
        <end position="124"/>
    </location>
</feature>
<accession>A0A0F7SQB4</accession>
<dbReference type="Pfam" id="PF19445">
    <property type="entry name" value="eIF3h_C"/>
    <property type="match status" value="1"/>
</dbReference>
<dbReference type="CDD" id="cd08065">
    <property type="entry name" value="MPN_eIF3h"/>
    <property type="match status" value="1"/>
</dbReference>
<evidence type="ECO:0000259" key="6">
    <source>
        <dbReference type="PROSITE" id="PS50249"/>
    </source>
</evidence>
<dbReference type="InterPro" id="IPR037518">
    <property type="entry name" value="MPN"/>
</dbReference>
<evidence type="ECO:0000256" key="4">
    <source>
        <dbReference type="SAM" id="MobiDB-lite"/>
    </source>
</evidence>
<dbReference type="InterPro" id="IPR045810">
    <property type="entry name" value="eIF3h_C"/>
</dbReference>
<evidence type="ECO:0000256" key="1">
    <source>
        <dbReference type="ARBA" id="ARBA00022490"/>
    </source>
</evidence>
<keyword evidence="3" id="KW-0648">Protein biosynthesis</keyword>
<evidence type="ECO:0000313" key="7">
    <source>
        <dbReference type="EMBL" id="CED84402.1"/>
    </source>
</evidence>
<evidence type="ECO:0000256" key="3">
    <source>
        <dbReference type="ARBA" id="ARBA00022917"/>
    </source>
</evidence>
<evidence type="ECO:0000256" key="2">
    <source>
        <dbReference type="ARBA" id="ARBA00022540"/>
    </source>
</evidence>
<feature type="domain" description="MPN" evidence="6">
    <location>
        <begin position="63"/>
        <end position="207"/>
    </location>
</feature>
<keyword evidence="2 7" id="KW-0396">Initiation factor</keyword>
<feature type="region of interest" description="Disordered" evidence="4">
    <location>
        <begin position="105"/>
        <end position="125"/>
    </location>
</feature>
<dbReference type="SMART" id="SM00232">
    <property type="entry name" value="JAB_MPN"/>
    <property type="match status" value="1"/>
</dbReference>
<dbReference type="GO" id="GO:0008237">
    <property type="term" value="F:metallopeptidase activity"/>
    <property type="evidence" value="ECO:0007669"/>
    <property type="project" value="InterPro"/>
</dbReference>
<dbReference type="PROSITE" id="PS50249">
    <property type="entry name" value="MPN"/>
    <property type="match status" value="1"/>
</dbReference>
<dbReference type="Gene3D" id="3.40.140.10">
    <property type="entry name" value="Cytidine Deaminase, domain 2"/>
    <property type="match status" value="1"/>
</dbReference>
<dbReference type="GO" id="GO:0005852">
    <property type="term" value="C:eukaryotic translation initiation factor 3 complex"/>
    <property type="evidence" value="ECO:0007669"/>
    <property type="project" value="InterPro"/>
</dbReference>
<feature type="signal peptide" evidence="5">
    <location>
        <begin position="1"/>
        <end position="20"/>
    </location>
</feature>
<sequence length="382" mass="40480">MASAPSLASLLSASLPASSAASASASASATNNTSSGKQNKTDGIPASLKGGLDVEGLNPINSVELDGLVIIKIIKQYLDNPTTETTGHLLGLDLNGTLEVSDSFALPNSPPWERGADEEKERASNRAAQQAYSTEMVRNLKQISAADSVVGAYFTSPVGQLFKASLVETLAIYQSVGGRKGVVLLHDPTKSIHGRTSIKAYRFSAAFAEVFSAKGRLDTQTLVDNRLTFSNLLEELPITITNSSLVTAYLSTLTAPATNDNNTFTSSPTSTIPPLHLSALNLHFPSSLTTSVEQTSRSLDEFQRENNSLLFNARDIARQKTKVDQLVASGVPEDEAKRTVKVPAEGSRLNALLLLRQIDEFAKGLAGNASVGVAKMYGAAKE</sequence>
<name>A0A0F7SQB4_PHARH</name>